<dbReference type="Proteomes" id="UP000663868">
    <property type="component" value="Unassembled WGS sequence"/>
</dbReference>
<dbReference type="EMBL" id="CAJOBB010000709">
    <property type="protein sequence ID" value="CAF3735713.1"/>
    <property type="molecule type" value="Genomic_DNA"/>
</dbReference>
<dbReference type="PANTHER" id="PTHR35596:SF1">
    <property type="entry name" value="MICROBIAL-TYPE PARG CATALYTIC DOMAIN-CONTAINING PROTEIN"/>
    <property type="match status" value="1"/>
</dbReference>
<dbReference type="Proteomes" id="UP000663860">
    <property type="component" value="Unassembled WGS sequence"/>
</dbReference>
<name>A0A818X5H9_9BILA</name>
<comment type="caution">
    <text evidence="3">The sequence shown here is derived from an EMBL/GenBank/DDBJ whole genome shotgun (WGS) entry which is preliminary data.</text>
</comment>
<protein>
    <recommendedName>
        <fullName evidence="1">Microbial-type PARG catalytic domain-containing protein</fullName>
    </recommendedName>
</protein>
<sequence>MSLSSSSSSSLLYIPCASLNSEDIESIIQLCLSEDSNRVDKHGGRKAAIKYLLNMHSVGFDLSPYIDLNKLKNFEEEFERLKKFDFFKKEFDDNQDETFEAYWELNLNSSKIHQIAKNTRQLTNTLSNGFSPEQLKIYFNPKQIDNIPFSKATLQSSGFVDNDSRDNFIKYPIDQRQNEGIINTKRGRIEQVIFHIPLGKQIIVLDFADERMPGGLFLRGATTQEETICYNSDLYRALLDLKYNRFDGGFMIPEFGCLHIKHVQFFKPPEHKESRKIDIIAAACYDLTREHGLYTPPEIDEQIEINTRKKLETIIASAQANTEGNGKDTYLLLGPIGCGAFQNKIEKIAKLWAEILYKPLNDQLNTQQRHAFQHIWFISGTDQKLKVFEQAFNIDSKQRL</sequence>
<organism evidence="3 4">
    <name type="scientific">Adineta steineri</name>
    <dbReference type="NCBI Taxonomy" id="433720"/>
    <lineage>
        <taxon>Eukaryota</taxon>
        <taxon>Metazoa</taxon>
        <taxon>Spiralia</taxon>
        <taxon>Gnathifera</taxon>
        <taxon>Rotifera</taxon>
        <taxon>Eurotatoria</taxon>
        <taxon>Bdelloidea</taxon>
        <taxon>Adinetida</taxon>
        <taxon>Adinetidae</taxon>
        <taxon>Adineta</taxon>
    </lineage>
</organism>
<dbReference type="AlphaFoldDB" id="A0A818X5H9"/>
<gene>
    <name evidence="2" type="ORF">IZO911_LOCUS42573</name>
    <name evidence="3" type="ORF">KXQ929_LOCUS13340</name>
</gene>
<accession>A0A818X5H9</accession>
<dbReference type="Pfam" id="PF10021">
    <property type="entry name" value="PARG_cat_microb"/>
    <property type="match status" value="1"/>
</dbReference>
<evidence type="ECO:0000259" key="1">
    <source>
        <dbReference type="Pfam" id="PF10021"/>
    </source>
</evidence>
<reference evidence="3" key="1">
    <citation type="submission" date="2021-02" db="EMBL/GenBank/DDBJ databases">
        <authorList>
            <person name="Nowell W R."/>
        </authorList>
    </citation>
    <scope>NUCLEOTIDE SEQUENCE</scope>
</reference>
<dbReference type="InterPro" id="IPR019261">
    <property type="entry name" value="PARG_cat_microbial"/>
</dbReference>
<feature type="domain" description="Microbial-type PARG catalytic" evidence="1">
    <location>
        <begin position="199"/>
        <end position="240"/>
    </location>
</feature>
<proteinExistence type="predicted"/>
<evidence type="ECO:0000313" key="3">
    <source>
        <dbReference type="EMBL" id="CAF3735713.1"/>
    </source>
</evidence>
<dbReference type="InterPro" id="IPR043472">
    <property type="entry name" value="Macro_dom-like"/>
</dbReference>
<dbReference type="Gene3D" id="3.40.220.10">
    <property type="entry name" value="Leucine Aminopeptidase, subunit E, domain 1"/>
    <property type="match status" value="1"/>
</dbReference>
<evidence type="ECO:0000313" key="4">
    <source>
        <dbReference type="Proteomes" id="UP000663868"/>
    </source>
</evidence>
<dbReference type="EMBL" id="CAJNOE010001858">
    <property type="protein sequence ID" value="CAF1454741.1"/>
    <property type="molecule type" value="Genomic_DNA"/>
</dbReference>
<dbReference type="PANTHER" id="PTHR35596">
    <property type="entry name" value="DUF2263 DOMAIN-CONTAINING PROTEIN"/>
    <property type="match status" value="1"/>
</dbReference>
<evidence type="ECO:0000313" key="2">
    <source>
        <dbReference type="EMBL" id="CAF1454741.1"/>
    </source>
</evidence>